<dbReference type="Proteomes" id="UP000249260">
    <property type="component" value="Unassembled WGS sequence"/>
</dbReference>
<dbReference type="GO" id="GO:0005737">
    <property type="term" value="C:cytoplasm"/>
    <property type="evidence" value="ECO:0007669"/>
    <property type="project" value="TreeGrafter"/>
</dbReference>
<gene>
    <name evidence="1" type="ORF">DL346_19780</name>
</gene>
<dbReference type="PANTHER" id="PTHR48100:SF1">
    <property type="entry name" value="HISTIDINE PHOSPHATASE FAMILY PROTEIN-RELATED"/>
    <property type="match status" value="1"/>
</dbReference>
<dbReference type="GO" id="GO:0016791">
    <property type="term" value="F:phosphatase activity"/>
    <property type="evidence" value="ECO:0007669"/>
    <property type="project" value="TreeGrafter"/>
</dbReference>
<protein>
    <submittedName>
        <fullName evidence="1">Histidine phosphatase family protein</fullName>
    </submittedName>
</protein>
<dbReference type="EMBL" id="QLUW01000004">
    <property type="protein sequence ID" value="RAP74328.1"/>
    <property type="molecule type" value="Genomic_DNA"/>
</dbReference>
<dbReference type="SMART" id="SM00855">
    <property type="entry name" value="PGAM"/>
    <property type="match status" value="1"/>
</dbReference>
<organism evidence="1 2">
    <name type="scientific">Paenibacillus montanisoli</name>
    <dbReference type="NCBI Taxonomy" id="2081970"/>
    <lineage>
        <taxon>Bacteria</taxon>
        <taxon>Bacillati</taxon>
        <taxon>Bacillota</taxon>
        <taxon>Bacilli</taxon>
        <taxon>Bacillales</taxon>
        <taxon>Paenibacillaceae</taxon>
        <taxon>Paenibacillus</taxon>
    </lineage>
</organism>
<dbReference type="InterPro" id="IPR013078">
    <property type="entry name" value="His_Pase_superF_clade-1"/>
</dbReference>
<reference evidence="1 2" key="1">
    <citation type="submission" date="2018-06" db="EMBL/GenBank/DDBJ databases">
        <title>Paenibacillus montanisoli sp. nov., isolated from mountain area soil.</title>
        <authorList>
            <person name="Wu M."/>
        </authorList>
    </citation>
    <scope>NUCLEOTIDE SEQUENCE [LARGE SCALE GENOMIC DNA]</scope>
    <source>
        <strain evidence="1 2">RA17</strain>
    </source>
</reference>
<dbReference type="InterPro" id="IPR050275">
    <property type="entry name" value="PGM_Phosphatase"/>
</dbReference>
<dbReference type="SUPFAM" id="SSF53254">
    <property type="entry name" value="Phosphoglycerate mutase-like"/>
    <property type="match status" value="1"/>
</dbReference>
<dbReference type="OrthoDB" id="512570at2"/>
<dbReference type="PANTHER" id="PTHR48100">
    <property type="entry name" value="BROAD-SPECIFICITY PHOSPHATASE YOR283W-RELATED"/>
    <property type="match status" value="1"/>
</dbReference>
<evidence type="ECO:0000313" key="2">
    <source>
        <dbReference type="Proteomes" id="UP000249260"/>
    </source>
</evidence>
<dbReference type="CDD" id="cd07067">
    <property type="entry name" value="HP_PGM_like"/>
    <property type="match status" value="1"/>
</dbReference>
<dbReference type="Pfam" id="PF00300">
    <property type="entry name" value="His_Phos_1"/>
    <property type="match status" value="1"/>
</dbReference>
<name>A0A328TUV8_9BACL</name>
<dbReference type="InterPro" id="IPR029033">
    <property type="entry name" value="His_PPase_superfam"/>
</dbReference>
<keyword evidence="2" id="KW-1185">Reference proteome</keyword>
<dbReference type="RefSeq" id="WP_112884117.1">
    <property type="nucleotide sequence ID" value="NZ_QLUW01000004.1"/>
</dbReference>
<comment type="caution">
    <text evidence="1">The sequence shown here is derived from an EMBL/GenBank/DDBJ whole genome shotgun (WGS) entry which is preliminary data.</text>
</comment>
<proteinExistence type="predicted"/>
<dbReference type="Gene3D" id="3.40.50.1240">
    <property type="entry name" value="Phosphoglycerate mutase-like"/>
    <property type="match status" value="1"/>
</dbReference>
<dbReference type="AlphaFoldDB" id="A0A328TUV8"/>
<sequence>MKNLYVVRHCKAEGQAPDAPLTAAGVLQAEKLADFLADKNIDSIIASPFERACRTLAPLAEKLGVDIMLDERLTERVLLADNHPDWRDMLLNTFDDLDLRYEGGESSNAAMNRAIGVVREALNSKHNNIALVSHGNLISLLLKHFDDRIGFREWESMSNPDVFHLSFVKEMPSIHRIWAD</sequence>
<evidence type="ECO:0000313" key="1">
    <source>
        <dbReference type="EMBL" id="RAP74328.1"/>
    </source>
</evidence>
<accession>A0A328TUV8</accession>